<evidence type="ECO:0000256" key="7">
    <source>
        <dbReference type="ARBA" id="ARBA00023136"/>
    </source>
</evidence>
<dbReference type="PANTHER" id="PTHR12137">
    <property type="entry name" value="CARBOHYDRATE SULFOTRANSFERASE"/>
    <property type="match status" value="1"/>
</dbReference>
<comment type="subcellular location">
    <subcellularLocation>
        <location evidence="1 9">Golgi apparatus membrane</location>
        <topology evidence="1 9">Single-pass type II membrane protein</topology>
    </subcellularLocation>
</comment>
<organism evidence="10 11">
    <name type="scientific">Oikopleura dioica</name>
    <name type="common">Tunicate</name>
    <dbReference type="NCBI Taxonomy" id="34765"/>
    <lineage>
        <taxon>Eukaryota</taxon>
        <taxon>Metazoa</taxon>
        <taxon>Chordata</taxon>
        <taxon>Tunicata</taxon>
        <taxon>Appendicularia</taxon>
        <taxon>Copelata</taxon>
        <taxon>Oikopleuridae</taxon>
        <taxon>Oikopleura</taxon>
    </lineage>
</organism>
<keyword evidence="3 9" id="KW-0808">Transferase</keyword>
<dbReference type="Pfam" id="PF03567">
    <property type="entry name" value="Sulfotransfer_2"/>
    <property type="match status" value="1"/>
</dbReference>
<dbReference type="Proteomes" id="UP001158576">
    <property type="component" value="Chromosome PAR"/>
</dbReference>
<keyword evidence="6 9" id="KW-0333">Golgi apparatus</keyword>
<keyword evidence="9" id="KW-0119">Carbohydrate metabolism</keyword>
<keyword evidence="11" id="KW-1185">Reference proteome</keyword>
<evidence type="ECO:0000256" key="2">
    <source>
        <dbReference type="ARBA" id="ARBA00006339"/>
    </source>
</evidence>
<accession>A0ABN7RHS3</accession>
<keyword evidence="8 9" id="KW-0325">Glycoprotein</keyword>
<dbReference type="InterPro" id="IPR018011">
    <property type="entry name" value="Carb_sulfotrans_8-10"/>
</dbReference>
<dbReference type="EMBL" id="OU015568">
    <property type="protein sequence ID" value="CAG5077814.1"/>
    <property type="molecule type" value="Genomic_DNA"/>
</dbReference>
<name>A0ABN7RHS3_OIKDI</name>
<sequence>MATILAATGFLNLDEIEKISCESLIAGDFRYNPECTQDNCLHPLKMTKEEEVDFKFLLVRHPLERLYSAWKDKISRNMNSTKTQFNRIRFKITPSGIVSFKEFLKWLTIENNHESDIHWKPISKMCEICEHDWDVVYDTKNIQAAIDDILARINPAGNITKNILQPVFKKLNNHTTHSTSTFHEELKHLRHKNIDVLENILELYRADFEMFGYLP</sequence>
<gene>
    <name evidence="10" type="ORF">OKIOD_LOCUS376</name>
</gene>
<evidence type="ECO:0000256" key="5">
    <source>
        <dbReference type="ARBA" id="ARBA00022989"/>
    </source>
</evidence>
<evidence type="ECO:0000313" key="11">
    <source>
        <dbReference type="Proteomes" id="UP001158576"/>
    </source>
</evidence>
<evidence type="ECO:0000256" key="6">
    <source>
        <dbReference type="ARBA" id="ARBA00023034"/>
    </source>
</evidence>
<evidence type="ECO:0000313" key="10">
    <source>
        <dbReference type="EMBL" id="CAG5077814.1"/>
    </source>
</evidence>
<evidence type="ECO:0000256" key="1">
    <source>
        <dbReference type="ARBA" id="ARBA00004323"/>
    </source>
</evidence>
<dbReference type="PANTHER" id="PTHR12137:SF54">
    <property type="entry name" value="CARBOHYDRATE SULFOTRANSFERASE"/>
    <property type="match status" value="1"/>
</dbReference>
<comment type="similarity">
    <text evidence="2 9">Belongs to the sulfotransferase 2 family.</text>
</comment>
<evidence type="ECO:0000256" key="9">
    <source>
        <dbReference type="RuleBase" id="RU364020"/>
    </source>
</evidence>
<evidence type="ECO:0000256" key="4">
    <source>
        <dbReference type="ARBA" id="ARBA00022692"/>
    </source>
</evidence>
<keyword evidence="7" id="KW-0472">Membrane</keyword>
<keyword evidence="5" id="KW-1133">Transmembrane helix</keyword>
<dbReference type="InterPro" id="IPR005331">
    <property type="entry name" value="Sulfotransferase"/>
</dbReference>
<evidence type="ECO:0000256" key="8">
    <source>
        <dbReference type="ARBA" id="ARBA00023180"/>
    </source>
</evidence>
<keyword evidence="9" id="KW-0735">Signal-anchor</keyword>
<reference evidence="10 11" key="1">
    <citation type="submission" date="2021-04" db="EMBL/GenBank/DDBJ databases">
        <authorList>
            <person name="Bliznina A."/>
        </authorList>
    </citation>
    <scope>NUCLEOTIDE SEQUENCE [LARGE SCALE GENOMIC DNA]</scope>
</reference>
<protein>
    <recommendedName>
        <fullName evidence="9">Carbohydrate sulfotransferase</fullName>
        <ecNumber evidence="9">2.8.2.-</ecNumber>
    </recommendedName>
</protein>
<proteinExistence type="inferred from homology"/>
<dbReference type="EC" id="2.8.2.-" evidence="9"/>
<evidence type="ECO:0000256" key="3">
    <source>
        <dbReference type="ARBA" id="ARBA00022679"/>
    </source>
</evidence>
<keyword evidence="4" id="KW-0812">Transmembrane</keyword>